<dbReference type="EMBL" id="JBHSFH010000003">
    <property type="protein sequence ID" value="MFC4493259.1"/>
    <property type="molecule type" value="Genomic_DNA"/>
</dbReference>
<evidence type="ECO:0000313" key="3">
    <source>
        <dbReference type="Proteomes" id="UP001595997"/>
    </source>
</evidence>
<dbReference type="InterPro" id="IPR002575">
    <property type="entry name" value="Aminoglycoside_PTrfase"/>
</dbReference>
<dbReference type="CDD" id="cd05155">
    <property type="entry name" value="APH_ChoK_like_1"/>
    <property type="match status" value="1"/>
</dbReference>
<dbReference type="PANTHER" id="PTHR21310:SF42">
    <property type="entry name" value="BIFUNCTIONAL AAC_APH"/>
    <property type="match status" value="1"/>
</dbReference>
<dbReference type="Gene3D" id="3.90.1200.10">
    <property type="match status" value="1"/>
</dbReference>
<dbReference type="InterPro" id="IPR011009">
    <property type="entry name" value="Kinase-like_dom_sf"/>
</dbReference>
<dbReference type="RefSeq" id="WP_386442192.1">
    <property type="nucleotide sequence ID" value="NZ_JBHSFH010000003.1"/>
</dbReference>
<dbReference type="InterPro" id="IPR051678">
    <property type="entry name" value="AGP_Transferase"/>
</dbReference>
<accession>A0ABV8ZZX8</accession>
<feature type="domain" description="Aminoglycoside phosphotransferase" evidence="1">
    <location>
        <begin position="39"/>
        <end position="263"/>
    </location>
</feature>
<proteinExistence type="predicted"/>
<dbReference type="Proteomes" id="UP001595997">
    <property type="component" value="Unassembled WGS sequence"/>
</dbReference>
<evidence type="ECO:0000313" key="2">
    <source>
        <dbReference type="EMBL" id="MFC4493259.1"/>
    </source>
</evidence>
<dbReference type="GO" id="GO:0016740">
    <property type="term" value="F:transferase activity"/>
    <property type="evidence" value="ECO:0007669"/>
    <property type="project" value="UniProtKB-KW"/>
</dbReference>
<protein>
    <submittedName>
        <fullName evidence="2">Aminoglycoside phosphotransferase family protein</fullName>
        <ecNumber evidence="2">2.7.-.-</ecNumber>
    </submittedName>
</protein>
<organism evidence="2 3">
    <name type="scientific">Streptomyces ovatisporus</name>
    <dbReference type="NCBI Taxonomy" id="1128682"/>
    <lineage>
        <taxon>Bacteria</taxon>
        <taxon>Bacillati</taxon>
        <taxon>Actinomycetota</taxon>
        <taxon>Actinomycetes</taxon>
        <taxon>Kitasatosporales</taxon>
        <taxon>Streptomycetaceae</taxon>
        <taxon>Streptomyces</taxon>
    </lineage>
</organism>
<comment type="caution">
    <text evidence="2">The sequence shown here is derived from an EMBL/GenBank/DDBJ whole genome shotgun (WGS) entry which is preliminary data.</text>
</comment>
<keyword evidence="3" id="KW-1185">Reference proteome</keyword>
<dbReference type="Pfam" id="PF01636">
    <property type="entry name" value="APH"/>
    <property type="match status" value="1"/>
</dbReference>
<sequence length="299" mass="32169">MSAGEMHPGMHPVDEALVQRLIATQFPQWAGPAIERWPSGGTVNAMYRLGDDMIVRLPLVQGGAGDVSMEQEWLPRLAPRLPTRIPEVLGAGKPAQGYPWPWSVYRWLAGEHPEAGALSEPLLLAEDLAAFVAAMRSIALPAAPKAHRGGPVASLDAETRAAIKELREIPEEGVDCDAVTAVWEDALRAPGWAGPPVWLHSDLMPGNLLVDGGRLTAVIDFGCTGVGDPACDLFPAWNLLPAGAREVFRSALGVDDASWRRGRGRTLSQALIALPYYRSTNPAMAHNARHVIREVLAEA</sequence>
<gene>
    <name evidence="2" type="ORF">ACFPA8_03810</name>
</gene>
<dbReference type="Gene3D" id="3.30.200.20">
    <property type="entry name" value="Phosphorylase Kinase, domain 1"/>
    <property type="match status" value="1"/>
</dbReference>
<evidence type="ECO:0000259" key="1">
    <source>
        <dbReference type="Pfam" id="PF01636"/>
    </source>
</evidence>
<keyword evidence="2" id="KW-0808">Transferase</keyword>
<dbReference type="SUPFAM" id="SSF56112">
    <property type="entry name" value="Protein kinase-like (PK-like)"/>
    <property type="match status" value="1"/>
</dbReference>
<name>A0ABV8ZZX8_9ACTN</name>
<reference evidence="3" key="1">
    <citation type="journal article" date="2019" name="Int. J. Syst. Evol. Microbiol.">
        <title>The Global Catalogue of Microorganisms (GCM) 10K type strain sequencing project: providing services to taxonomists for standard genome sequencing and annotation.</title>
        <authorList>
            <consortium name="The Broad Institute Genomics Platform"/>
            <consortium name="The Broad Institute Genome Sequencing Center for Infectious Disease"/>
            <person name="Wu L."/>
            <person name="Ma J."/>
        </authorList>
    </citation>
    <scope>NUCLEOTIDE SEQUENCE [LARGE SCALE GENOMIC DNA]</scope>
    <source>
        <strain evidence="3">CGMCC 4.7357</strain>
    </source>
</reference>
<dbReference type="PANTHER" id="PTHR21310">
    <property type="entry name" value="AMINOGLYCOSIDE PHOSPHOTRANSFERASE-RELATED-RELATED"/>
    <property type="match status" value="1"/>
</dbReference>
<dbReference type="EC" id="2.7.-.-" evidence="2"/>